<reference evidence="1 2" key="1">
    <citation type="submission" date="2013-02" db="EMBL/GenBank/DDBJ databases">
        <title>The Genome Sequence of Acinetobacter sp. NIPH 809.</title>
        <authorList>
            <consortium name="The Broad Institute Genome Sequencing Platform"/>
            <consortium name="The Broad Institute Genome Sequencing Center for Infectious Disease"/>
            <person name="Cerqueira G."/>
            <person name="Feldgarden M."/>
            <person name="Courvalin P."/>
            <person name="Perichon B."/>
            <person name="Grillot-Courvalin C."/>
            <person name="Clermont D."/>
            <person name="Rocha E."/>
            <person name="Yoon E.-J."/>
            <person name="Nemec A."/>
            <person name="Walker B."/>
            <person name="Young S.K."/>
            <person name="Zeng Q."/>
            <person name="Gargeya S."/>
            <person name="Fitzgerald M."/>
            <person name="Haas B."/>
            <person name="Abouelleil A."/>
            <person name="Alvarado L."/>
            <person name="Arachchi H.M."/>
            <person name="Berlin A.M."/>
            <person name="Chapman S.B."/>
            <person name="Dewar J."/>
            <person name="Goldberg J."/>
            <person name="Griggs A."/>
            <person name="Gujja S."/>
            <person name="Hansen M."/>
            <person name="Howarth C."/>
            <person name="Imamovic A."/>
            <person name="Larimer J."/>
            <person name="McCowan C."/>
            <person name="Murphy C."/>
            <person name="Neiman D."/>
            <person name="Pearson M."/>
            <person name="Priest M."/>
            <person name="Roberts A."/>
            <person name="Saif S."/>
            <person name="Shea T."/>
            <person name="Sisk P."/>
            <person name="Sykes S."/>
            <person name="Wortman J."/>
            <person name="Nusbaum C."/>
            <person name="Birren B."/>
        </authorList>
    </citation>
    <scope>NUCLEOTIDE SEQUENCE [LARGE SCALE GENOMIC DNA]</scope>
    <source>
        <strain evidence="1 2">NIPH 809</strain>
    </source>
</reference>
<dbReference type="Proteomes" id="UP000013034">
    <property type="component" value="Unassembled WGS sequence"/>
</dbReference>
<organism evidence="1 2">
    <name type="scientific">Acinetobacter proteolyticus</name>
    <dbReference type="NCBI Taxonomy" id="1776741"/>
    <lineage>
        <taxon>Bacteria</taxon>
        <taxon>Pseudomonadati</taxon>
        <taxon>Pseudomonadota</taxon>
        <taxon>Gammaproteobacteria</taxon>
        <taxon>Moraxellales</taxon>
        <taxon>Moraxellaceae</taxon>
        <taxon>Acinetobacter</taxon>
    </lineage>
</organism>
<dbReference type="RefSeq" id="WP_004653610.1">
    <property type="nucleotide sequence ID" value="NZ_KB849179.1"/>
</dbReference>
<keyword evidence="2" id="KW-1185">Reference proteome</keyword>
<dbReference type="EMBL" id="APOI01000014">
    <property type="protein sequence ID" value="ENU24164.1"/>
    <property type="molecule type" value="Genomic_DNA"/>
</dbReference>
<name>A0ABP2TSK1_9GAMM</name>
<gene>
    <name evidence="1" type="ORF">F993_01480</name>
</gene>
<evidence type="ECO:0000313" key="2">
    <source>
        <dbReference type="Proteomes" id="UP000013034"/>
    </source>
</evidence>
<comment type="caution">
    <text evidence="1">The sequence shown here is derived from an EMBL/GenBank/DDBJ whole genome shotgun (WGS) entry which is preliminary data.</text>
</comment>
<evidence type="ECO:0000313" key="1">
    <source>
        <dbReference type="EMBL" id="ENU24164.1"/>
    </source>
</evidence>
<sequence length="263" mass="28884">MVRKVISVNKVYVDFTQSSGDTPPSAVISAKGKVPSSGWSNAELGPWYYIKEPEDGILDIDFYATEPSKDALVFAHHDGVDIFSTPLVIDLPSWVKGVRIHASTNSLVKLFDKNKSVLTGGADSFPWSIKTFGPIDTLPWYQKENQNIGKKLTAGDVDWSAWYNNQPGPNFSPSLHIKAEVDVGNESDDATLEFSYLEKKIPPNLVLTVVPKYLFIPRPSGETIITLHYSCPKPLPDGVGGIIINYPDGTTTVIDKNDIESNS</sequence>
<protein>
    <submittedName>
        <fullName evidence="1">Uncharacterized protein</fullName>
    </submittedName>
</protein>
<accession>A0ABP2TSK1</accession>
<proteinExistence type="predicted"/>